<dbReference type="STRING" id="1068978.AMETH_0026"/>
<evidence type="ECO:0000313" key="3">
    <source>
        <dbReference type="Proteomes" id="UP000062973"/>
    </source>
</evidence>
<keyword evidence="1" id="KW-0175">Coiled coil</keyword>
<feature type="coiled-coil region" evidence="1">
    <location>
        <begin position="29"/>
        <end position="56"/>
    </location>
</feature>
<reference evidence="2 3" key="1">
    <citation type="submission" date="2014-07" db="EMBL/GenBank/DDBJ databases">
        <title>Whole Genome Sequence of the Amycolatopsis methanolica 239.</title>
        <authorList>
            <person name="Tang B."/>
        </authorList>
    </citation>
    <scope>NUCLEOTIDE SEQUENCE [LARGE SCALE GENOMIC DNA]</scope>
    <source>
        <strain evidence="2 3">239</strain>
    </source>
</reference>
<protein>
    <submittedName>
        <fullName evidence="2">TraA protein</fullName>
    </submittedName>
</protein>
<dbReference type="PATRIC" id="fig|1068978.7.peg.28"/>
<accession>A0A076MGY0</accession>
<gene>
    <name evidence="2" type="ORF">AMETH_0026</name>
</gene>
<proteinExistence type="predicted"/>
<dbReference type="HOGENOM" id="CLU_2340656_0_0_11"/>
<dbReference type="Proteomes" id="UP000062973">
    <property type="component" value="Chromosome"/>
</dbReference>
<keyword evidence="3" id="KW-1185">Reference proteome</keyword>
<dbReference type="EMBL" id="CP009110">
    <property type="protein sequence ID" value="AIJ20118.1"/>
    <property type="molecule type" value="Genomic_DNA"/>
</dbReference>
<evidence type="ECO:0000313" key="2">
    <source>
        <dbReference type="EMBL" id="AIJ20118.1"/>
    </source>
</evidence>
<evidence type="ECO:0000256" key="1">
    <source>
        <dbReference type="SAM" id="Coils"/>
    </source>
</evidence>
<name>A0A076MGY0_AMYME</name>
<dbReference type="AlphaFoldDB" id="A0A076MGY0"/>
<dbReference type="KEGG" id="amq:AMETH_0026"/>
<sequence length="97" mass="10698">MKFARITSPTAVDALFPLVDEDISAVARDEEIAAEVAEIDALIEEAEREWAAAERVESFRVSRELTDLVSARRAVRRVTREVLRSRVRTGSAGKAAA</sequence>
<dbReference type="RefSeq" id="WP_017985972.1">
    <property type="nucleotide sequence ID" value="NZ_AQUL01000001.1"/>
</dbReference>
<organism evidence="2 3">
    <name type="scientific">Amycolatopsis methanolica 239</name>
    <dbReference type="NCBI Taxonomy" id="1068978"/>
    <lineage>
        <taxon>Bacteria</taxon>
        <taxon>Bacillati</taxon>
        <taxon>Actinomycetota</taxon>
        <taxon>Actinomycetes</taxon>
        <taxon>Pseudonocardiales</taxon>
        <taxon>Pseudonocardiaceae</taxon>
        <taxon>Amycolatopsis</taxon>
        <taxon>Amycolatopsis methanolica group</taxon>
    </lineage>
</organism>